<reference evidence="3 4" key="1">
    <citation type="journal article" date="2016" name="Mol. Biol. Evol.">
        <title>Comparative Genomics of Early-Diverging Mushroom-Forming Fungi Provides Insights into the Origins of Lignocellulose Decay Capabilities.</title>
        <authorList>
            <person name="Nagy L.G."/>
            <person name="Riley R."/>
            <person name="Tritt A."/>
            <person name="Adam C."/>
            <person name="Daum C."/>
            <person name="Floudas D."/>
            <person name="Sun H."/>
            <person name="Yadav J.S."/>
            <person name="Pangilinan J."/>
            <person name="Larsson K.H."/>
            <person name="Matsuura K."/>
            <person name="Barry K."/>
            <person name="Labutti K."/>
            <person name="Kuo R."/>
            <person name="Ohm R.A."/>
            <person name="Bhattacharya S.S."/>
            <person name="Shirouzu T."/>
            <person name="Yoshinaga Y."/>
            <person name="Martin F.M."/>
            <person name="Grigoriev I.V."/>
            <person name="Hibbett D.S."/>
        </authorList>
    </citation>
    <scope>NUCLEOTIDE SEQUENCE [LARGE SCALE GENOMIC DNA]</scope>
    <source>
        <strain evidence="3 4">HHB9708</strain>
    </source>
</reference>
<feature type="transmembrane region" description="Helical" evidence="2">
    <location>
        <begin position="246"/>
        <end position="269"/>
    </location>
</feature>
<organism evidence="3 4">
    <name type="scientific">Sistotremastrum niveocremeum HHB9708</name>
    <dbReference type="NCBI Taxonomy" id="1314777"/>
    <lineage>
        <taxon>Eukaryota</taxon>
        <taxon>Fungi</taxon>
        <taxon>Dikarya</taxon>
        <taxon>Basidiomycota</taxon>
        <taxon>Agaricomycotina</taxon>
        <taxon>Agaricomycetes</taxon>
        <taxon>Sistotremastrales</taxon>
        <taxon>Sistotremastraceae</taxon>
        <taxon>Sertulicium</taxon>
        <taxon>Sertulicium niveocremeum</taxon>
    </lineage>
</organism>
<dbReference type="OrthoDB" id="3261666at2759"/>
<protein>
    <submittedName>
        <fullName evidence="3">Uncharacterized protein</fullName>
    </submittedName>
</protein>
<feature type="compositionally biased region" description="Polar residues" evidence="1">
    <location>
        <begin position="105"/>
        <end position="123"/>
    </location>
</feature>
<feature type="compositionally biased region" description="Low complexity" evidence="1">
    <location>
        <begin position="61"/>
        <end position="70"/>
    </location>
</feature>
<dbReference type="Proteomes" id="UP000076722">
    <property type="component" value="Unassembled WGS sequence"/>
</dbReference>
<feature type="compositionally biased region" description="Acidic residues" evidence="1">
    <location>
        <begin position="39"/>
        <end position="53"/>
    </location>
</feature>
<keyword evidence="4" id="KW-1185">Reference proteome</keyword>
<proteinExistence type="predicted"/>
<dbReference type="STRING" id="1314777.A0A164U4L1"/>
<sequence>MQAAPVPSKGNSVQPGQDGRSNRDSGFGAVGLNLLAALADDDDEDDDDEDGPDEPVANKHAALLAAATGPPGLPGYSAQNANATQQPSPMHSTHPAMPEPKHAQGEQTKMPSPDTRTQPTIISSHGPRKDMQIVIPQTAQPIPRMPQPAFMASPSPTRTLTPLPLQAPKTPILPVFARPSDKEVKFLDAKPILRGNSEETLLPRNTAKGDEFWRRFSMVAKDDHVKRNKRSTWLVTHEARSSRMSLMVWLMGIFLLICIGGAVVLIWFLTRNTAPELPKALGGNASEGVINATSTTASTIKPSGLTSSPLHTVTGDLPPSTTPPIPFTTQAVVTTAVN</sequence>
<keyword evidence="2" id="KW-0812">Transmembrane</keyword>
<feature type="compositionally biased region" description="Polar residues" evidence="1">
    <location>
        <begin position="77"/>
        <end position="91"/>
    </location>
</feature>
<feature type="region of interest" description="Disordered" evidence="1">
    <location>
        <begin position="1"/>
        <end position="124"/>
    </location>
</feature>
<keyword evidence="2" id="KW-0472">Membrane</keyword>
<accession>A0A164U4L1</accession>
<evidence type="ECO:0000313" key="3">
    <source>
        <dbReference type="EMBL" id="KZS92913.1"/>
    </source>
</evidence>
<keyword evidence="2" id="KW-1133">Transmembrane helix</keyword>
<evidence type="ECO:0000256" key="1">
    <source>
        <dbReference type="SAM" id="MobiDB-lite"/>
    </source>
</evidence>
<evidence type="ECO:0000313" key="4">
    <source>
        <dbReference type="Proteomes" id="UP000076722"/>
    </source>
</evidence>
<gene>
    <name evidence="3" type="ORF">SISNIDRAFT_485865</name>
</gene>
<dbReference type="EMBL" id="KV419408">
    <property type="protein sequence ID" value="KZS92913.1"/>
    <property type="molecule type" value="Genomic_DNA"/>
</dbReference>
<evidence type="ECO:0000256" key="2">
    <source>
        <dbReference type="SAM" id="Phobius"/>
    </source>
</evidence>
<dbReference type="AlphaFoldDB" id="A0A164U4L1"/>
<name>A0A164U4L1_9AGAM</name>